<keyword evidence="1" id="KW-0812">Transmembrane</keyword>
<gene>
    <name evidence="2" type="ORF">MAR_006788</name>
</gene>
<keyword evidence="3" id="KW-1185">Reference proteome</keyword>
<reference evidence="2" key="1">
    <citation type="submission" date="2022-11" db="EMBL/GenBank/DDBJ databases">
        <title>Centuries of genome instability and evolution in soft-shell clam transmissible cancer (bioRxiv).</title>
        <authorList>
            <person name="Hart S.F.M."/>
            <person name="Yonemitsu M.A."/>
            <person name="Giersch R.M."/>
            <person name="Beal B.F."/>
            <person name="Arriagada G."/>
            <person name="Davis B.W."/>
            <person name="Ostrander E.A."/>
            <person name="Goff S.P."/>
            <person name="Metzger M.J."/>
        </authorList>
    </citation>
    <scope>NUCLEOTIDE SEQUENCE</scope>
    <source>
        <strain evidence="2">MELC-2E11</strain>
        <tissue evidence="2">Siphon/mantle</tissue>
    </source>
</reference>
<dbReference type="Proteomes" id="UP001164746">
    <property type="component" value="Chromosome 1"/>
</dbReference>
<dbReference type="EMBL" id="CP111012">
    <property type="protein sequence ID" value="WAQ94317.1"/>
    <property type="molecule type" value="Genomic_DNA"/>
</dbReference>
<evidence type="ECO:0000256" key="1">
    <source>
        <dbReference type="SAM" id="Phobius"/>
    </source>
</evidence>
<keyword evidence="1" id="KW-0472">Membrane</keyword>
<feature type="transmembrane region" description="Helical" evidence="1">
    <location>
        <begin position="24"/>
        <end position="45"/>
    </location>
</feature>
<name>A0ABY7D9J4_MYAAR</name>
<keyword evidence="1" id="KW-1133">Transmembrane helix</keyword>
<organism evidence="2 3">
    <name type="scientific">Mya arenaria</name>
    <name type="common">Soft-shell clam</name>
    <dbReference type="NCBI Taxonomy" id="6604"/>
    <lineage>
        <taxon>Eukaryota</taxon>
        <taxon>Metazoa</taxon>
        <taxon>Spiralia</taxon>
        <taxon>Lophotrochozoa</taxon>
        <taxon>Mollusca</taxon>
        <taxon>Bivalvia</taxon>
        <taxon>Autobranchia</taxon>
        <taxon>Heteroconchia</taxon>
        <taxon>Euheterodonta</taxon>
        <taxon>Imparidentia</taxon>
        <taxon>Neoheterodontei</taxon>
        <taxon>Myida</taxon>
        <taxon>Myoidea</taxon>
        <taxon>Myidae</taxon>
        <taxon>Mya</taxon>
    </lineage>
</organism>
<evidence type="ECO:0000313" key="3">
    <source>
        <dbReference type="Proteomes" id="UP001164746"/>
    </source>
</evidence>
<accession>A0ABY7D9J4</accession>
<protein>
    <submittedName>
        <fullName evidence="2">Uncharacterized protein</fullName>
    </submittedName>
</protein>
<sequence>MNDKQWSHIHNHIILDVIMKPTTAALVVLGSFAIVGVVSGMGVAIPQMAITTQRKIDQMLLDKGKNETFTGLRLVKLPMQQ</sequence>
<evidence type="ECO:0000313" key="2">
    <source>
        <dbReference type="EMBL" id="WAQ94317.1"/>
    </source>
</evidence>
<proteinExistence type="predicted"/>